<protein>
    <submittedName>
        <fullName evidence="1">Uncharacterized protein</fullName>
    </submittedName>
</protein>
<evidence type="ECO:0000313" key="1">
    <source>
        <dbReference type="EMBL" id="TVY30621.1"/>
    </source>
</evidence>
<reference evidence="1 2" key="1">
    <citation type="submission" date="2018-05" db="EMBL/GenBank/DDBJ databases">
        <title>Genome sequencing and assembly of the regulated plant pathogen Lachnellula willkommii and related sister species for the development of diagnostic species identification markers.</title>
        <authorList>
            <person name="Giroux E."/>
            <person name="Bilodeau G."/>
        </authorList>
    </citation>
    <scope>NUCLEOTIDE SEQUENCE [LARGE SCALE GENOMIC DNA]</scope>
    <source>
        <strain evidence="1 2">CBS 185.66</strain>
    </source>
</reference>
<dbReference type="AlphaFoldDB" id="A0A8H8RC39"/>
<accession>A0A8H8RC39</accession>
<organism evidence="1 2">
    <name type="scientific">Lachnellula hyalina</name>
    <dbReference type="NCBI Taxonomy" id="1316788"/>
    <lineage>
        <taxon>Eukaryota</taxon>
        <taxon>Fungi</taxon>
        <taxon>Dikarya</taxon>
        <taxon>Ascomycota</taxon>
        <taxon>Pezizomycotina</taxon>
        <taxon>Leotiomycetes</taxon>
        <taxon>Helotiales</taxon>
        <taxon>Lachnaceae</taxon>
        <taxon>Lachnellula</taxon>
    </lineage>
</organism>
<dbReference type="GeneID" id="41981404"/>
<dbReference type="EMBL" id="QGMH01000005">
    <property type="protein sequence ID" value="TVY30621.1"/>
    <property type="molecule type" value="Genomic_DNA"/>
</dbReference>
<dbReference type="OrthoDB" id="3552581at2759"/>
<sequence length="174" mass="20105">MVLLRDFEGGVYTFKSNSECLDLGIPTPVLPEKVRGHMVLVLGGVPRKLDYVKVMTITSTLKEDGDYVPIAPTLKNGYTIQLQLRNYLVWHHRETLRFFPVLQKYSYLKIDSYYEVPIQMLVNVRDHFNNAFVIRSKGQGGLRQLQDYVRRRDLIRTTESHDAGPSSMIQSDEK</sequence>
<name>A0A8H8RC39_9HELO</name>
<comment type="caution">
    <text evidence="1">The sequence shown here is derived from an EMBL/GenBank/DDBJ whole genome shotgun (WGS) entry which is preliminary data.</text>
</comment>
<evidence type="ECO:0000313" key="2">
    <source>
        <dbReference type="Proteomes" id="UP000431533"/>
    </source>
</evidence>
<dbReference type="Proteomes" id="UP000431533">
    <property type="component" value="Unassembled WGS sequence"/>
</dbReference>
<gene>
    <name evidence="1" type="ORF">LHYA1_G001206</name>
</gene>
<proteinExistence type="predicted"/>
<dbReference type="RefSeq" id="XP_031009407.1">
    <property type="nucleotide sequence ID" value="XM_031146191.1"/>
</dbReference>
<keyword evidence="2" id="KW-1185">Reference proteome</keyword>